<protein>
    <recommendedName>
        <fullName evidence="3">NADH:flavin oxidoreductase/NADH oxidase N-terminal domain-containing protein</fullName>
    </recommendedName>
</protein>
<proteinExistence type="predicted"/>
<name>A0ABP8IDH8_9BURK</name>
<dbReference type="InterPro" id="IPR013785">
    <property type="entry name" value="Aldolase_TIM"/>
</dbReference>
<comment type="caution">
    <text evidence="1">The sequence shown here is derived from an EMBL/GenBank/DDBJ whole genome shotgun (WGS) entry which is preliminary data.</text>
</comment>
<accession>A0ABP8IDH8</accession>
<dbReference type="EMBL" id="BAABGJ010000080">
    <property type="protein sequence ID" value="GAA4356329.1"/>
    <property type="molecule type" value="Genomic_DNA"/>
</dbReference>
<sequence length="81" mass="8904">MSRRCWVKRKLAFLFVRETGGPGALPDKLRTEFAGPVIANDGFDVASGAELVAHGTADAVGFGRQLISNPHLVRRFRMARH</sequence>
<evidence type="ECO:0008006" key="3">
    <source>
        <dbReference type="Google" id="ProtNLM"/>
    </source>
</evidence>
<keyword evidence="2" id="KW-1185">Reference proteome</keyword>
<dbReference type="Gene3D" id="3.20.20.70">
    <property type="entry name" value="Aldolase class I"/>
    <property type="match status" value="1"/>
</dbReference>
<dbReference type="SUPFAM" id="SSF51395">
    <property type="entry name" value="FMN-linked oxidoreductases"/>
    <property type="match status" value="1"/>
</dbReference>
<dbReference type="Proteomes" id="UP001500975">
    <property type="component" value="Unassembled WGS sequence"/>
</dbReference>
<evidence type="ECO:0000313" key="2">
    <source>
        <dbReference type="Proteomes" id="UP001500975"/>
    </source>
</evidence>
<evidence type="ECO:0000313" key="1">
    <source>
        <dbReference type="EMBL" id="GAA4356329.1"/>
    </source>
</evidence>
<reference evidence="2" key="1">
    <citation type="journal article" date="2019" name="Int. J. Syst. Evol. Microbiol.">
        <title>The Global Catalogue of Microorganisms (GCM) 10K type strain sequencing project: providing services to taxonomists for standard genome sequencing and annotation.</title>
        <authorList>
            <consortium name="The Broad Institute Genomics Platform"/>
            <consortium name="The Broad Institute Genome Sequencing Center for Infectious Disease"/>
            <person name="Wu L."/>
            <person name="Ma J."/>
        </authorList>
    </citation>
    <scope>NUCLEOTIDE SEQUENCE [LARGE SCALE GENOMIC DNA]</scope>
    <source>
        <strain evidence="2">JCM 17804</strain>
    </source>
</reference>
<organism evidence="1 2">
    <name type="scientific">Variovorax defluvii</name>
    <dbReference type="NCBI Taxonomy" id="913761"/>
    <lineage>
        <taxon>Bacteria</taxon>
        <taxon>Pseudomonadati</taxon>
        <taxon>Pseudomonadota</taxon>
        <taxon>Betaproteobacteria</taxon>
        <taxon>Burkholderiales</taxon>
        <taxon>Comamonadaceae</taxon>
        <taxon>Variovorax</taxon>
    </lineage>
</organism>
<gene>
    <name evidence="1" type="ORF">GCM10023165_49280</name>
</gene>